<dbReference type="eggNOG" id="ENOG502RVIJ">
    <property type="taxonomic scope" value="Eukaryota"/>
</dbReference>
<comment type="similarity">
    <text evidence="2">Belongs to the nematode receptor-like protein srd family.</text>
</comment>
<dbReference type="OrthoDB" id="5797606at2759"/>
<evidence type="ECO:0000256" key="5">
    <source>
        <dbReference type="ARBA" id="ARBA00023136"/>
    </source>
</evidence>
<dbReference type="InterPro" id="IPR050920">
    <property type="entry name" value="Nematode_rcpt-like_delta"/>
</dbReference>
<keyword evidence="4 6" id="KW-1133">Transmembrane helix</keyword>
<evidence type="ECO:0000313" key="8">
    <source>
        <dbReference type="Proteomes" id="UP000008068"/>
    </source>
</evidence>
<dbReference type="Proteomes" id="UP000008068">
    <property type="component" value="Unassembled WGS sequence"/>
</dbReference>
<keyword evidence="8" id="KW-1185">Reference proteome</keyword>
<dbReference type="Pfam" id="PF10317">
    <property type="entry name" value="7TM_GPCR_Srd"/>
    <property type="match status" value="1"/>
</dbReference>
<organism evidence="8">
    <name type="scientific">Caenorhabditis brenneri</name>
    <name type="common">Nematode worm</name>
    <dbReference type="NCBI Taxonomy" id="135651"/>
    <lineage>
        <taxon>Eukaryota</taxon>
        <taxon>Metazoa</taxon>
        <taxon>Ecdysozoa</taxon>
        <taxon>Nematoda</taxon>
        <taxon>Chromadorea</taxon>
        <taxon>Rhabditida</taxon>
        <taxon>Rhabditina</taxon>
        <taxon>Rhabditomorpha</taxon>
        <taxon>Rhabditoidea</taxon>
        <taxon>Rhabditidae</taxon>
        <taxon>Peloderinae</taxon>
        <taxon>Caenorhabditis</taxon>
    </lineage>
</organism>
<evidence type="ECO:0000256" key="2">
    <source>
        <dbReference type="ARBA" id="ARBA00009166"/>
    </source>
</evidence>
<dbReference type="GO" id="GO:0016020">
    <property type="term" value="C:membrane"/>
    <property type="evidence" value="ECO:0007669"/>
    <property type="project" value="UniProtKB-SubCell"/>
</dbReference>
<feature type="transmembrane region" description="Helical" evidence="6">
    <location>
        <begin position="100"/>
        <end position="121"/>
    </location>
</feature>
<dbReference type="EMBL" id="GL379819">
    <property type="protein sequence ID" value="EGT47119.1"/>
    <property type="molecule type" value="Genomic_DNA"/>
</dbReference>
<comment type="subcellular location">
    <subcellularLocation>
        <location evidence="1">Membrane</location>
        <topology evidence="1">Multi-pass membrane protein</topology>
    </subcellularLocation>
</comment>
<gene>
    <name evidence="7" type="ORF">CAEBREN_28469</name>
</gene>
<accession>G0MXL3</accession>
<dbReference type="AlphaFoldDB" id="G0MXL3"/>
<feature type="transmembrane region" description="Helical" evidence="6">
    <location>
        <begin position="13"/>
        <end position="36"/>
    </location>
</feature>
<evidence type="ECO:0008006" key="9">
    <source>
        <dbReference type="Google" id="ProtNLM"/>
    </source>
</evidence>
<evidence type="ECO:0000256" key="1">
    <source>
        <dbReference type="ARBA" id="ARBA00004141"/>
    </source>
</evidence>
<protein>
    <recommendedName>
        <fullName evidence="9">G-protein coupled receptors family 1 profile domain-containing protein</fullName>
    </recommendedName>
</protein>
<keyword evidence="5 6" id="KW-0472">Membrane</keyword>
<reference evidence="8" key="1">
    <citation type="submission" date="2011-07" db="EMBL/GenBank/DDBJ databases">
        <authorList>
            <consortium name="Caenorhabditis brenneri Sequencing and Analysis Consortium"/>
            <person name="Wilson R.K."/>
        </authorList>
    </citation>
    <scope>NUCLEOTIDE SEQUENCE [LARGE SCALE GENOMIC DNA]</scope>
    <source>
        <strain evidence="8">PB2801</strain>
    </source>
</reference>
<evidence type="ECO:0000256" key="6">
    <source>
        <dbReference type="SAM" id="Phobius"/>
    </source>
</evidence>
<dbReference type="HOGENOM" id="CLU_057924_3_2_1"/>
<dbReference type="PANTHER" id="PTHR22945:SF29">
    <property type="entry name" value="G-PROTEIN COUPLED RECEPTORS FAMILY 1 PROFILE DOMAIN-CONTAINING PROTEIN"/>
    <property type="match status" value="1"/>
</dbReference>
<evidence type="ECO:0000256" key="4">
    <source>
        <dbReference type="ARBA" id="ARBA00022989"/>
    </source>
</evidence>
<dbReference type="InterPro" id="IPR019421">
    <property type="entry name" value="7TM_GPCR_serpentine_rcpt_Srd"/>
</dbReference>
<dbReference type="SUPFAM" id="SSF81321">
    <property type="entry name" value="Family A G protein-coupled receptor-like"/>
    <property type="match status" value="1"/>
</dbReference>
<dbReference type="InParanoid" id="G0MXL3"/>
<evidence type="ECO:0000256" key="3">
    <source>
        <dbReference type="ARBA" id="ARBA00022692"/>
    </source>
</evidence>
<keyword evidence="3 6" id="KW-0812">Transmembrane</keyword>
<proteinExistence type="inferred from homology"/>
<dbReference type="PANTHER" id="PTHR22945">
    <property type="entry name" value="SERPENTINE RECEPTOR, CLASS D DELTA"/>
    <property type="match status" value="1"/>
</dbReference>
<feature type="transmembrane region" description="Helical" evidence="6">
    <location>
        <begin position="43"/>
        <end position="65"/>
    </location>
</feature>
<sequence>MIGDHELTNDFQILHFIFGGAGSILNLILLLLAIFITPKAIRLYSTLIINFAITDGIACLLDIFIEIRVLPYPNEDSMAHIMNGFCKYFGLKTCAVGFSLYLHTLTHSVWSLLISFAYRYLILFNTSFTRKNIFLVIFACYIPSFIQAVS</sequence>
<name>G0MXL3_CAEBE</name>
<evidence type="ECO:0000313" key="7">
    <source>
        <dbReference type="EMBL" id="EGT47119.1"/>
    </source>
</evidence>
<feature type="transmembrane region" description="Helical" evidence="6">
    <location>
        <begin position="133"/>
        <end position="149"/>
    </location>
</feature>